<evidence type="ECO:0000259" key="3">
    <source>
        <dbReference type="Pfam" id="PF00005"/>
    </source>
</evidence>
<dbReference type="GO" id="GO:0016887">
    <property type="term" value="F:ATP hydrolysis activity"/>
    <property type="evidence" value="ECO:0007669"/>
    <property type="project" value="InterPro"/>
</dbReference>
<dbReference type="GO" id="GO:0005524">
    <property type="term" value="F:ATP binding"/>
    <property type="evidence" value="ECO:0007669"/>
    <property type="project" value="UniProtKB-KW"/>
</dbReference>
<dbReference type="AlphaFoldDB" id="A0A0M3IWN3"/>
<dbReference type="SUPFAM" id="SSF52540">
    <property type="entry name" value="P-loop containing nucleoside triphosphate hydrolases"/>
    <property type="match status" value="2"/>
</dbReference>
<feature type="domain" description="ABC transporter" evidence="3">
    <location>
        <begin position="123"/>
        <end position="214"/>
    </location>
</feature>
<proteinExistence type="predicted"/>
<keyword evidence="4" id="KW-1185">Reference proteome</keyword>
<sequence length="229" mass="25919">MEKLRGYIGVRGQMAYVPQQPWIQNLTLRENIIFGKKYDEKFYDRVIEACALRPDIAILPQGDSTEIGEKGINLSGGQKARVSLARAVYQNYDVYLLDDPLSAVDSHVGKHIFKKKLRGYIGVRGQMAYVPQQPWIQNLTLRENIIFGKKYDEKFYDRVIEACALRPDIAILPQGDSTEIGEKGINLSGGQKARVSLARAVYQNYDVYLLDDPLSAVDSHVGKHIFKKL</sequence>
<dbReference type="InterPro" id="IPR027417">
    <property type="entry name" value="P-loop_NTPase"/>
</dbReference>
<dbReference type="GO" id="GO:0016020">
    <property type="term" value="C:membrane"/>
    <property type="evidence" value="ECO:0007669"/>
    <property type="project" value="TreeGrafter"/>
</dbReference>
<dbReference type="WBParaSite" id="ALUE_0002316101-mRNA-1">
    <property type="protein sequence ID" value="ALUE_0002316101-mRNA-1"/>
    <property type="gene ID" value="ALUE_0002316101"/>
</dbReference>
<evidence type="ECO:0000313" key="4">
    <source>
        <dbReference type="Proteomes" id="UP000036681"/>
    </source>
</evidence>
<dbReference type="InterPro" id="IPR050173">
    <property type="entry name" value="ABC_transporter_C-like"/>
</dbReference>
<evidence type="ECO:0000256" key="1">
    <source>
        <dbReference type="ARBA" id="ARBA00022741"/>
    </source>
</evidence>
<dbReference type="Gene3D" id="3.40.50.300">
    <property type="entry name" value="P-loop containing nucleotide triphosphate hydrolases"/>
    <property type="match status" value="2"/>
</dbReference>
<keyword evidence="2" id="KW-0067">ATP-binding</keyword>
<dbReference type="GO" id="GO:0042626">
    <property type="term" value="F:ATPase-coupled transmembrane transporter activity"/>
    <property type="evidence" value="ECO:0007669"/>
    <property type="project" value="TreeGrafter"/>
</dbReference>
<reference evidence="5" key="1">
    <citation type="submission" date="2017-02" db="UniProtKB">
        <authorList>
            <consortium name="WormBaseParasite"/>
        </authorList>
    </citation>
    <scope>IDENTIFICATION</scope>
</reference>
<dbReference type="Proteomes" id="UP000036681">
    <property type="component" value="Unplaced"/>
</dbReference>
<feature type="domain" description="ABC transporter" evidence="3">
    <location>
        <begin position="10"/>
        <end position="101"/>
    </location>
</feature>
<dbReference type="PANTHER" id="PTHR24223:SF415">
    <property type="entry name" value="FI20190P1"/>
    <property type="match status" value="1"/>
</dbReference>
<evidence type="ECO:0000313" key="5">
    <source>
        <dbReference type="WBParaSite" id="ALUE_0002316101-mRNA-1"/>
    </source>
</evidence>
<dbReference type="PANTHER" id="PTHR24223">
    <property type="entry name" value="ATP-BINDING CASSETTE SUB-FAMILY C"/>
    <property type="match status" value="1"/>
</dbReference>
<accession>A0A0M3IWN3</accession>
<keyword evidence="1" id="KW-0547">Nucleotide-binding</keyword>
<evidence type="ECO:0000256" key="2">
    <source>
        <dbReference type="ARBA" id="ARBA00022840"/>
    </source>
</evidence>
<organism evidence="4 5">
    <name type="scientific">Ascaris lumbricoides</name>
    <name type="common">Giant roundworm</name>
    <dbReference type="NCBI Taxonomy" id="6252"/>
    <lineage>
        <taxon>Eukaryota</taxon>
        <taxon>Metazoa</taxon>
        <taxon>Ecdysozoa</taxon>
        <taxon>Nematoda</taxon>
        <taxon>Chromadorea</taxon>
        <taxon>Rhabditida</taxon>
        <taxon>Spirurina</taxon>
        <taxon>Ascaridomorpha</taxon>
        <taxon>Ascaridoidea</taxon>
        <taxon>Ascarididae</taxon>
        <taxon>Ascaris</taxon>
    </lineage>
</organism>
<protein>
    <submittedName>
        <fullName evidence="5">ABC transporter domain-containing protein</fullName>
    </submittedName>
</protein>
<dbReference type="FunFam" id="3.40.50.300:FF:003872">
    <property type="entry name" value="Multidrug resistance associated protein, putative"/>
    <property type="match status" value="2"/>
</dbReference>
<dbReference type="Pfam" id="PF00005">
    <property type="entry name" value="ABC_tran"/>
    <property type="match status" value="2"/>
</dbReference>
<name>A0A0M3IWN3_ASCLU</name>
<dbReference type="InterPro" id="IPR003439">
    <property type="entry name" value="ABC_transporter-like_ATP-bd"/>
</dbReference>